<dbReference type="PANTHER" id="PTHR42978:SF6">
    <property type="entry name" value="QUORUM-QUENCHING LACTONASE YTNP-RELATED"/>
    <property type="match status" value="1"/>
</dbReference>
<dbReference type="Proteomes" id="UP001634747">
    <property type="component" value="Unassembled WGS sequence"/>
</dbReference>
<evidence type="ECO:0000259" key="5">
    <source>
        <dbReference type="SMART" id="SM00849"/>
    </source>
</evidence>
<dbReference type="InterPro" id="IPR051013">
    <property type="entry name" value="MBL_superfamily_lactonases"/>
</dbReference>
<proteinExistence type="inferred from homology"/>
<dbReference type="SUPFAM" id="SSF56281">
    <property type="entry name" value="Metallo-hydrolase/oxidoreductase"/>
    <property type="match status" value="1"/>
</dbReference>
<evidence type="ECO:0000313" key="6">
    <source>
        <dbReference type="EMBL" id="MFN2976860.1"/>
    </source>
</evidence>
<dbReference type="InterPro" id="IPR001279">
    <property type="entry name" value="Metallo-B-lactamas"/>
</dbReference>
<dbReference type="Gene3D" id="3.60.15.10">
    <property type="entry name" value="Ribonuclease Z/Hydroxyacylglutathione hydrolase-like"/>
    <property type="match status" value="1"/>
</dbReference>
<evidence type="ECO:0000256" key="3">
    <source>
        <dbReference type="ARBA" id="ARBA00022801"/>
    </source>
</evidence>
<keyword evidence="3" id="KW-0378">Hydrolase</keyword>
<evidence type="ECO:0000256" key="2">
    <source>
        <dbReference type="ARBA" id="ARBA00022723"/>
    </source>
</evidence>
<gene>
    <name evidence="6" type="ORF">ACK2TP_13905</name>
</gene>
<organism evidence="6 7">
    <name type="scientific">Terriglobus aquaticus</name>
    <dbReference type="NCBI Taxonomy" id="940139"/>
    <lineage>
        <taxon>Bacteria</taxon>
        <taxon>Pseudomonadati</taxon>
        <taxon>Acidobacteriota</taxon>
        <taxon>Terriglobia</taxon>
        <taxon>Terriglobales</taxon>
        <taxon>Acidobacteriaceae</taxon>
        <taxon>Terriglobus</taxon>
    </lineage>
</organism>
<evidence type="ECO:0000256" key="1">
    <source>
        <dbReference type="ARBA" id="ARBA00007749"/>
    </source>
</evidence>
<sequence>MPWPFCIAEEFAVEWSVAESRDALIRGRARVGESEITVCTDGTCRFDGGAMFGVVPKTMWSKRVTADERNCVELGLNCVVVRVGGRTVLIETGFGNKLPPKFAEIYATTQRLPASLEAAGVTQESVDFVINTHLHWDHCGWNTVEDASGAVRAFFPNATYVMHAGEIAHGRRQTLRDRVSYVSANYEPLLAEGRVREVRVTGAGEREEVCPGVSVECFPGHTRQMLVVHVESGGERACFTSDLLPTAAHVPPAWVMGFDLDPLRTIEEKERFYGFALREDVLLLLPHDHAQCMGRLRRDEKGGFALSATA</sequence>
<reference evidence="6 7" key="1">
    <citation type="submission" date="2024-12" db="EMBL/GenBank/DDBJ databases">
        <authorList>
            <person name="Lee Y."/>
        </authorList>
    </citation>
    <scope>NUCLEOTIDE SEQUENCE [LARGE SCALE GENOMIC DNA]</scope>
    <source>
        <strain evidence="6 7">03SUJ4</strain>
    </source>
</reference>
<dbReference type="Pfam" id="PF00753">
    <property type="entry name" value="Lactamase_B"/>
    <property type="match status" value="1"/>
</dbReference>
<keyword evidence="2" id="KW-0479">Metal-binding</keyword>
<dbReference type="RefSeq" id="WP_263414955.1">
    <property type="nucleotide sequence ID" value="NZ_BAABBH010000001.1"/>
</dbReference>
<feature type="domain" description="Metallo-beta-lactamase" evidence="5">
    <location>
        <begin position="75"/>
        <end position="287"/>
    </location>
</feature>
<evidence type="ECO:0000313" key="7">
    <source>
        <dbReference type="Proteomes" id="UP001634747"/>
    </source>
</evidence>
<accession>A0ABW9KQ90</accession>
<dbReference type="SMART" id="SM00849">
    <property type="entry name" value="Lactamase_B"/>
    <property type="match status" value="1"/>
</dbReference>
<dbReference type="EMBL" id="JBJYXY010000001">
    <property type="protein sequence ID" value="MFN2976860.1"/>
    <property type="molecule type" value="Genomic_DNA"/>
</dbReference>
<name>A0ABW9KQ90_9BACT</name>
<keyword evidence="7" id="KW-1185">Reference proteome</keyword>
<protein>
    <submittedName>
        <fullName evidence="6">MBL fold metallo-hydrolase</fullName>
    </submittedName>
</protein>
<keyword evidence="4" id="KW-0862">Zinc</keyword>
<dbReference type="PANTHER" id="PTHR42978">
    <property type="entry name" value="QUORUM-QUENCHING LACTONASE YTNP-RELATED-RELATED"/>
    <property type="match status" value="1"/>
</dbReference>
<dbReference type="InterPro" id="IPR036866">
    <property type="entry name" value="RibonucZ/Hydroxyglut_hydro"/>
</dbReference>
<evidence type="ECO:0000256" key="4">
    <source>
        <dbReference type="ARBA" id="ARBA00022833"/>
    </source>
</evidence>
<comment type="similarity">
    <text evidence="1">Belongs to the metallo-beta-lactamase superfamily.</text>
</comment>
<comment type="caution">
    <text evidence="6">The sequence shown here is derived from an EMBL/GenBank/DDBJ whole genome shotgun (WGS) entry which is preliminary data.</text>
</comment>